<dbReference type="GO" id="GO:0015031">
    <property type="term" value="P:protein transport"/>
    <property type="evidence" value="ECO:0007669"/>
    <property type="project" value="UniProtKB-KW"/>
</dbReference>
<evidence type="ECO:0000256" key="4">
    <source>
        <dbReference type="ARBA" id="ARBA00022795"/>
    </source>
</evidence>
<proteinExistence type="inferred from homology"/>
<dbReference type="InterPro" id="IPR022524">
    <property type="entry name" value="FliH_Bacilli"/>
</dbReference>
<comment type="caution">
    <text evidence="10">The sequence shown here is derived from an EMBL/GenBank/DDBJ whole genome shotgun (WGS) entry which is preliminary data.</text>
</comment>
<dbReference type="GO" id="GO:0044781">
    <property type="term" value="P:bacterial-type flagellum organization"/>
    <property type="evidence" value="ECO:0007669"/>
    <property type="project" value="UniProtKB-KW"/>
</dbReference>
<organism evidence="10 11">
    <name type="scientific">Halalkalibacter okhensis</name>
    <dbReference type="NCBI Taxonomy" id="333138"/>
    <lineage>
        <taxon>Bacteria</taxon>
        <taxon>Bacillati</taxon>
        <taxon>Bacillota</taxon>
        <taxon>Bacilli</taxon>
        <taxon>Bacillales</taxon>
        <taxon>Bacillaceae</taxon>
        <taxon>Halalkalibacter</taxon>
    </lineage>
</organism>
<keyword evidence="5" id="KW-0653">Protein transport</keyword>
<dbReference type="OrthoDB" id="19020at2"/>
<dbReference type="EMBL" id="JRJU01000015">
    <property type="protein sequence ID" value="KHF39780.1"/>
    <property type="molecule type" value="Genomic_DNA"/>
</dbReference>
<dbReference type="AlphaFoldDB" id="A0A0B0IEQ7"/>
<evidence type="ECO:0000256" key="5">
    <source>
        <dbReference type="ARBA" id="ARBA00022927"/>
    </source>
</evidence>
<reference evidence="10 11" key="1">
    <citation type="submission" date="2014-09" db="EMBL/GenBank/DDBJ databases">
        <title>Genome sequencing and annotation of Bacillus Okhensis strain Kh10-101T.</title>
        <authorList>
            <person name="Prakash J.S."/>
        </authorList>
    </citation>
    <scope>NUCLEOTIDE SEQUENCE [LARGE SCALE GENOMIC DNA]</scope>
    <source>
        <strain evidence="11">Kh10-101T</strain>
    </source>
</reference>
<protein>
    <recommendedName>
        <fullName evidence="7">Flagellar assembly protein FliH</fullName>
    </recommendedName>
</protein>
<sequence>MSKIIKSHYSSNDRESKKITIRNLFEEGQFQKNDMLSSSDQVNKVETAKETLKQLQLDIQIAEEKATQLIMQAEDQVKKIQENIQNEQEQAANEIELLKQSAHEQGYQDGYAQGQAEGFSSYSSLIEQAHQLINQSELEYEKTIESAQPVIVELASALAQKMVNQQLADDPGMWSSLLMQVMTEVREHENVRIYVHPDWYERTNQQKEELEQLLSHTEKLFIYPDAGLMKNGCVIESKYGRIDATVDEQLSELKVQLLEKLKEAGDERAGTN</sequence>
<dbReference type="GO" id="GO:0005829">
    <property type="term" value="C:cytosol"/>
    <property type="evidence" value="ECO:0007669"/>
    <property type="project" value="TreeGrafter"/>
</dbReference>
<evidence type="ECO:0000259" key="9">
    <source>
        <dbReference type="Pfam" id="PF02108"/>
    </source>
</evidence>
<comment type="similarity">
    <text evidence="2">Belongs to the FliH family.</text>
</comment>
<dbReference type="STRING" id="333138.LQ50_13140"/>
<evidence type="ECO:0000256" key="7">
    <source>
        <dbReference type="NCBIfam" id="TIGR03825"/>
    </source>
</evidence>
<dbReference type="RefSeq" id="WP_034629647.1">
    <property type="nucleotide sequence ID" value="NZ_JRJU01000015.1"/>
</dbReference>
<evidence type="ECO:0000256" key="6">
    <source>
        <dbReference type="ARBA" id="ARBA00023225"/>
    </source>
</evidence>
<keyword evidence="11" id="KW-1185">Reference proteome</keyword>
<dbReference type="InterPro" id="IPR018035">
    <property type="entry name" value="Flagellar_FliH/T3SS_HrpE"/>
</dbReference>
<keyword evidence="3" id="KW-0813">Transport</keyword>
<keyword evidence="8" id="KW-0175">Coiled coil</keyword>
<accession>A0A0B0IEQ7</accession>
<dbReference type="PANTHER" id="PTHR34982">
    <property type="entry name" value="YOP PROTEINS TRANSLOCATION PROTEIN L"/>
    <property type="match status" value="1"/>
</dbReference>
<dbReference type="PANTHER" id="PTHR34982:SF1">
    <property type="entry name" value="FLAGELLAR ASSEMBLY PROTEIN FLIH"/>
    <property type="match status" value="1"/>
</dbReference>
<dbReference type="Proteomes" id="UP000030832">
    <property type="component" value="Unassembled WGS sequence"/>
</dbReference>
<gene>
    <name evidence="10" type="ORF">LQ50_13140</name>
</gene>
<dbReference type="eggNOG" id="COG1317">
    <property type="taxonomic scope" value="Bacteria"/>
</dbReference>
<evidence type="ECO:0000256" key="1">
    <source>
        <dbReference type="ARBA" id="ARBA00003041"/>
    </source>
</evidence>
<evidence type="ECO:0000256" key="2">
    <source>
        <dbReference type="ARBA" id="ARBA00006602"/>
    </source>
</evidence>
<dbReference type="NCBIfam" id="TIGR03825">
    <property type="entry name" value="FliH_bacil"/>
    <property type="match status" value="1"/>
</dbReference>
<dbReference type="Pfam" id="PF02108">
    <property type="entry name" value="FliH"/>
    <property type="match status" value="1"/>
</dbReference>
<evidence type="ECO:0000313" key="10">
    <source>
        <dbReference type="EMBL" id="KHF39780.1"/>
    </source>
</evidence>
<keyword evidence="4" id="KW-1005">Bacterial flagellum biogenesis</keyword>
<dbReference type="InterPro" id="IPR051472">
    <property type="entry name" value="T3SS_Stator/FliH"/>
</dbReference>
<feature type="domain" description="Flagellar assembly protein FliH/Type III secretion system HrpE" evidence="9">
    <location>
        <begin position="125"/>
        <end position="252"/>
    </location>
</feature>
<evidence type="ECO:0000313" key="11">
    <source>
        <dbReference type="Proteomes" id="UP000030832"/>
    </source>
</evidence>
<keyword evidence="6" id="KW-1006">Bacterial flagellum protein export</keyword>
<name>A0A0B0IEQ7_9BACI</name>
<evidence type="ECO:0000256" key="3">
    <source>
        <dbReference type="ARBA" id="ARBA00022448"/>
    </source>
</evidence>
<comment type="function">
    <text evidence="1">Needed for flagellar regrowth and assembly.</text>
</comment>
<evidence type="ECO:0000256" key="8">
    <source>
        <dbReference type="SAM" id="Coils"/>
    </source>
</evidence>
<feature type="coiled-coil region" evidence="8">
    <location>
        <begin position="45"/>
        <end position="101"/>
    </location>
</feature>